<dbReference type="Pfam" id="PF09374">
    <property type="entry name" value="PG_binding_3"/>
    <property type="match status" value="1"/>
</dbReference>
<feature type="domain" description="Peptidoglycan binding" evidence="2">
    <location>
        <begin position="106"/>
        <end position="166"/>
    </location>
</feature>
<evidence type="ECO:0000259" key="2">
    <source>
        <dbReference type="Pfam" id="PF09374"/>
    </source>
</evidence>
<proteinExistence type="predicted"/>
<reference evidence="4" key="1">
    <citation type="submission" date="2016-11" db="EMBL/GenBank/DDBJ databases">
        <authorList>
            <person name="Varghese N."/>
            <person name="Submissions S."/>
        </authorList>
    </citation>
    <scope>NUCLEOTIDE SEQUENCE [LARGE SCALE GENOMIC DNA]</scope>
    <source>
        <strain evidence="4">DSM 16579</strain>
    </source>
</reference>
<dbReference type="OrthoDB" id="9815229at2"/>
<dbReference type="Pfam" id="PF05838">
    <property type="entry name" value="Glyco_hydro_108"/>
    <property type="match status" value="1"/>
</dbReference>
<dbReference type="CDD" id="cd13926">
    <property type="entry name" value="N-acetylmuramidase_GH108"/>
    <property type="match status" value="1"/>
</dbReference>
<dbReference type="Proteomes" id="UP000184517">
    <property type="component" value="Unassembled WGS sequence"/>
</dbReference>
<dbReference type="RefSeq" id="WP_072841160.1">
    <property type="nucleotide sequence ID" value="NZ_FQVF01000020.1"/>
</dbReference>
<evidence type="ECO:0000313" key="4">
    <source>
        <dbReference type="Proteomes" id="UP000184517"/>
    </source>
</evidence>
<keyword evidence="4" id="KW-1185">Reference proteome</keyword>
<sequence>MSQLPQNFKKAFELVIIHEAGFVNDPRDPGGKTKFGISDRRDGEIDGLADTNGDGLGDKAIELLTLEDAGNIYKREYWDKCRCDELPSAIATALFDTAVNVGNHQAKLLLQRALGVKDDGIIGPITMKKAQQASQPYLIARFMAERQMYYAALKSWNTYGLGWTRRVIETAHYCLSLINKEVK</sequence>
<accession>A0A1M5J0C4</accession>
<dbReference type="SUPFAM" id="SSF53955">
    <property type="entry name" value="Lysozyme-like"/>
    <property type="match status" value="1"/>
</dbReference>
<feature type="domain" description="TtsA-like Glycoside hydrolase family 108" evidence="1">
    <location>
        <begin position="13"/>
        <end position="102"/>
    </location>
</feature>
<dbReference type="InterPro" id="IPR023346">
    <property type="entry name" value="Lysozyme-like_dom_sf"/>
</dbReference>
<dbReference type="Gene3D" id="1.20.141.10">
    <property type="entry name" value="Chitosanase, subunit A, domain 1"/>
    <property type="match status" value="1"/>
</dbReference>
<name>A0A1M5J0C4_9GAMM</name>
<dbReference type="EMBL" id="FQVF01000020">
    <property type="protein sequence ID" value="SHG33670.1"/>
    <property type="molecule type" value="Genomic_DNA"/>
</dbReference>
<protein>
    <submittedName>
        <fullName evidence="3">Predicted Peptidoglycan domain-containing protein</fullName>
    </submittedName>
</protein>
<dbReference type="STRING" id="1122206.SAMN02745753_03720"/>
<gene>
    <name evidence="3" type="ORF">SAMN02745753_03720</name>
</gene>
<evidence type="ECO:0000313" key="3">
    <source>
        <dbReference type="EMBL" id="SHG33670.1"/>
    </source>
</evidence>
<dbReference type="InterPro" id="IPR008565">
    <property type="entry name" value="TtsA-like_GH18_dom"/>
</dbReference>
<evidence type="ECO:0000259" key="1">
    <source>
        <dbReference type="Pfam" id="PF05838"/>
    </source>
</evidence>
<organism evidence="3 4">
    <name type="scientific">Marinomonas polaris DSM 16579</name>
    <dbReference type="NCBI Taxonomy" id="1122206"/>
    <lineage>
        <taxon>Bacteria</taxon>
        <taxon>Pseudomonadati</taxon>
        <taxon>Pseudomonadota</taxon>
        <taxon>Gammaproteobacteria</taxon>
        <taxon>Oceanospirillales</taxon>
        <taxon>Oceanospirillaceae</taxon>
        <taxon>Marinomonas</taxon>
    </lineage>
</organism>
<dbReference type="InterPro" id="IPR018537">
    <property type="entry name" value="Peptidoglycan-bd_3"/>
</dbReference>
<dbReference type="AlphaFoldDB" id="A0A1M5J0C4"/>